<dbReference type="EMBL" id="LTDF01000043">
    <property type="protein sequence ID" value="KXT54676.1"/>
    <property type="molecule type" value="Genomic_DNA"/>
</dbReference>
<dbReference type="PATRIC" id="fig|329854.7.peg.598"/>
<comment type="caution">
    <text evidence="1">The sequence shown here is derived from an EMBL/GenBank/DDBJ whole genome shotgun (WGS) entry which is preliminary data.</text>
</comment>
<proteinExistence type="predicted"/>
<dbReference type="Proteomes" id="UP000070319">
    <property type="component" value="Unassembled WGS sequence"/>
</dbReference>
<organism evidence="1">
    <name type="scientific">Bacteroides intestinalis</name>
    <dbReference type="NCBI Taxonomy" id="329854"/>
    <lineage>
        <taxon>Bacteria</taxon>
        <taxon>Pseudomonadati</taxon>
        <taxon>Bacteroidota</taxon>
        <taxon>Bacteroidia</taxon>
        <taxon>Bacteroidales</taxon>
        <taxon>Bacteroidaceae</taxon>
        <taxon>Bacteroides</taxon>
    </lineage>
</organism>
<sequence length="40" mass="4773">MKKNKMVAYLLTPEILNLRFRTYLIICIVNQRYTNGAKKI</sequence>
<protein>
    <submittedName>
        <fullName evidence="1">Uncharacterized protein</fullName>
    </submittedName>
</protein>
<accession>A0A139LTC2</accession>
<reference evidence="1 2" key="1">
    <citation type="submission" date="2016-02" db="EMBL/GenBank/DDBJ databases">
        <authorList>
            <person name="Wen L."/>
            <person name="He K."/>
            <person name="Yang H."/>
        </authorList>
    </citation>
    <scope>NUCLEOTIDE SEQUENCE [LARGE SCALE GENOMIC DNA]</scope>
    <source>
        <strain evidence="1 2">KLE1704</strain>
    </source>
</reference>
<evidence type="ECO:0000313" key="1">
    <source>
        <dbReference type="EMBL" id="KXT54676.1"/>
    </source>
</evidence>
<gene>
    <name evidence="1" type="ORF">HMPREF2531_00598</name>
</gene>
<name>A0A139LTC2_9BACE</name>
<evidence type="ECO:0000313" key="2">
    <source>
        <dbReference type="Proteomes" id="UP000070319"/>
    </source>
</evidence>
<dbReference type="AlphaFoldDB" id="A0A139LTC2"/>